<keyword evidence="1" id="KW-0812">Transmembrane</keyword>
<name>A0A5A5U037_LEUCI</name>
<keyword evidence="1" id="KW-0472">Membrane</keyword>
<sequence>MKDKKISVTRLVGLLFITLMLFVIVTCLLDTFLLGKTFLFFKFDLYLVRIIEVAVTIILSLPFTYNYISSITIFGTSLQLALEKVSVEYKEFKNTMRPLIIFELTKIETEGRIHSVSIDSLLDFISNTEKIVENMYETDKAMNDGLLRARLKVIELSAENISKYIVESKLSDYFVKQDENISVFKLVRKYIKSGLSFSVPEKIGEVSVDIDGLKKDLSNYNIDWGSDTTLIQMLDEADKYYRENKDKFIIPSA</sequence>
<gene>
    <name evidence="2" type="ORF">LCIT_03260</name>
</gene>
<evidence type="ECO:0000313" key="3">
    <source>
        <dbReference type="Proteomes" id="UP000323274"/>
    </source>
</evidence>
<protein>
    <submittedName>
        <fullName evidence="2">Uncharacterized protein</fullName>
    </submittedName>
</protein>
<dbReference type="AlphaFoldDB" id="A0A5A5U037"/>
<keyword evidence="1" id="KW-1133">Transmembrane helix</keyword>
<proteinExistence type="predicted"/>
<organism evidence="2 3">
    <name type="scientific">Leuconostoc citreum</name>
    <dbReference type="NCBI Taxonomy" id="33964"/>
    <lineage>
        <taxon>Bacteria</taxon>
        <taxon>Bacillati</taxon>
        <taxon>Bacillota</taxon>
        <taxon>Bacilli</taxon>
        <taxon>Lactobacillales</taxon>
        <taxon>Lactobacillaceae</taxon>
        <taxon>Leuconostoc</taxon>
    </lineage>
</organism>
<reference evidence="2 3" key="1">
    <citation type="submission" date="2019-04" db="EMBL/GenBank/DDBJ databases">
        <title>A pseudo-fructophilic Leuconostoc citreum strain F192-5 isolated from peel of satsuma mandarin: the first report for isolation and characterization of strain-dependent fructophilic-like characteristics.</title>
        <authorList>
            <person name="Maeno S."/>
            <person name="Tanizawa Y."/>
            <person name="Kajikawa A."/>
            <person name="Kanesaki Y."/>
            <person name="Kubota E."/>
            <person name="Arita M."/>
            <person name="Leon D."/>
            <person name="Endo A."/>
        </authorList>
    </citation>
    <scope>NUCLEOTIDE SEQUENCE [LARGE SCALE GENOMIC DNA]</scope>
    <source>
        <strain evidence="2 3">F192-5</strain>
    </source>
</reference>
<feature type="transmembrane region" description="Helical" evidence="1">
    <location>
        <begin position="46"/>
        <end position="68"/>
    </location>
</feature>
<evidence type="ECO:0000256" key="1">
    <source>
        <dbReference type="SAM" id="Phobius"/>
    </source>
</evidence>
<comment type="caution">
    <text evidence="2">The sequence shown here is derived from an EMBL/GenBank/DDBJ whole genome shotgun (WGS) entry which is preliminary data.</text>
</comment>
<accession>A0A5A5U037</accession>
<evidence type="ECO:0000313" key="2">
    <source>
        <dbReference type="EMBL" id="GDZ83084.1"/>
    </source>
</evidence>
<dbReference type="EMBL" id="BJJW01000002">
    <property type="protein sequence ID" value="GDZ83084.1"/>
    <property type="molecule type" value="Genomic_DNA"/>
</dbReference>
<dbReference type="RefSeq" id="WP_149333683.1">
    <property type="nucleotide sequence ID" value="NZ_BJJW01000002.1"/>
</dbReference>
<feature type="transmembrane region" description="Helical" evidence="1">
    <location>
        <begin position="12"/>
        <end position="34"/>
    </location>
</feature>
<dbReference type="Proteomes" id="UP000323274">
    <property type="component" value="Unassembled WGS sequence"/>
</dbReference>